<dbReference type="InterPro" id="IPR036396">
    <property type="entry name" value="Cyt_P450_sf"/>
</dbReference>
<dbReference type="Gene3D" id="3.40.50.80">
    <property type="entry name" value="Nucleotide-binding domain of ferredoxin-NADP reductase (FNR) module"/>
    <property type="match status" value="1"/>
</dbReference>
<keyword evidence="18" id="KW-1185">Reference proteome</keyword>
<evidence type="ECO:0000256" key="4">
    <source>
        <dbReference type="ARBA" id="ARBA00022630"/>
    </source>
</evidence>
<gene>
    <name evidence="17" type="ORF">SCLAV_2750</name>
</gene>
<dbReference type="RefSeq" id="WP_003961027.1">
    <property type="nucleotide sequence ID" value="NZ_CM000913.1"/>
</dbReference>
<keyword evidence="4 12" id="KW-0285">Flavoprotein</keyword>
<evidence type="ECO:0000256" key="12">
    <source>
        <dbReference type="PIRNR" id="PIRNR000209"/>
    </source>
</evidence>
<keyword evidence="6 12" id="KW-0479">Metal-binding</keyword>
<dbReference type="EMBL" id="CM000913">
    <property type="protein sequence ID" value="EFG07822.1"/>
    <property type="molecule type" value="Genomic_DNA"/>
</dbReference>
<dbReference type="SUPFAM" id="SSF48264">
    <property type="entry name" value="Cytochrome P450"/>
    <property type="match status" value="1"/>
</dbReference>
<dbReference type="GO" id="GO:0050660">
    <property type="term" value="F:flavin adenine dinucleotide binding"/>
    <property type="evidence" value="ECO:0007669"/>
    <property type="project" value="TreeGrafter"/>
</dbReference>
<dbReference type="Pfam" id="PF00667">
    <property type="entry name" value="FAD_binding_1"/>
    <property type="match status" value="1"/>
</dbReference>
<comment type="catalytic activity">
    <reaction evidence="12">
        <text>an organic molecule + reduced [NADPH--hemoprotein reductase] + O2 = an alcohol + oxidized [NADPH--hemoprotein reductase] + H2O + H(+)</text>
        <dbReference type="Rhea" id="RHEA:17149"/>
        <dbReference type="Rhea" id="RHEA-COMP:11964"/>
        <dbReference type="Rhea" id="RHEA-COMP:11965"/>
        <dbReference type="ChEBI" id="CHEBI:15377"/>
        <dbReference type="ChEBI" id="CHEBI:15378"/>
        <dbReference type="ChEBI" id="CHEBI:15379"/>
        <dbReference type="ChEBI" id="CHEBI:30879"/>
        <dbReference type="ChEBI" id="CHEBI:57618"/>
        <dbReference type="ChEBI" id="CHEBI:58210"/>
        <dbReference type="ChEBI" id="CHEBI:142491"/>
        <dbReference type="EC" id="1.14.14.1"/>
    </reaction>
</comment>
<dbReference type="GO" id="GO:0005506">
    <property type="term" value="F:iron ion binding"/>
    <property type="evidence" value="ECO:0007669"/>
    <property type="project" value="UniProtKB-UniRule"/>
</dbReference>
<dbReference type="InterPro" id="IPR001433">
    <property type="entry name" value="OxRdtase_FAD/NAD-bd"/>
</dbReference>
<evidence type="ECO:0000256" key="2">
    <source>
        <dbReference type="ARBA" id="ARBA00022448"/>
    </source>
</evidence>
<dbReference type="PIRSF" id="PIRSF000209">
    <property type="entry name" value="Bifunctional_P450_P450R"/>
    <property type="match status" value="1"/>
</dbReference>
<dbReference type="InterPro" id="IPR002401">
    <property type="entry name" value="Cyt_P450_E_grp-I"/>
</dbReference>
<dbReference type="AlphaFoldDB" id="E2PUP3"/>
<dbReference type="Pfam" id="PF00067">
    <property type="entry name" value="p450"/>
    <property type="match status" value="1"/>
</dbReference>
<keyword evidence="7 12" id="KW-0274">FAD</keyword>
<dbReference type="Gene3D" id="2.40.30.10">
    <property type="entry name" value="Translation factors"/>
    <property type="match status" value="1"/>
</dbReference>
<feature type="compositionally biased region" description="Low complexity" evidence="14">
    <location>
        <begin position="488"/>
        <end position="504"/>
    </location>
</feature>
<keyword evidence="2 12" id="KW-0813">Transport</keyword>
<dbReference type="PANTHER" id="PTHR19384:SF17">
    <property type="entry name" value="NADPH--CYTOCHROME P450 REDUCTASE"/>
    <property type="match status" value="1"/>
</dbReference>
<dbReference type="InterPro" id="IPR017972">
    <property type="entry name" value="Cyt_P450_CS"/>
</dbReference>
<dbReference type="EC" id="1.14.14.1" evidence="12"/>
<dbReference type="GO" id="GO:0010181">
    <property type="term" value="F:FMN binding"/>
    <property type="evidence" value="ECO:0007669"/>
    <property type="project" value="UniProtKB-UniRule"/>
</dbReference>
<comment type="cofactor">
    <cofactor evidence="12">
        <name>FAD</name>
        <dbReference type="ChEBI" id="CHEBI:57692"/>
    </cofactor>
    <cofactor evidence="12">
        <name>FMN</name>
        <dbReference type="ChEBI" id="CHEBI:58210"/>
    </cofactor>
</comment>
<evidence type="ECO:0000256" key="9">
    <source>
        <dbReference type="ARBA" id="ARBA00023002"/>
    </source>
</evidence>
<dbReference type="PANTHER" id="PTHR19384">
    <property type="entry name" value="NITRIC OXIDE SYNTHASE-RELATED"/>
    <property type="match status" value="1"/>
</dbReference>
<evidence type="ECO:0000313" key="18">
    <source>
        <dbReference type="Proteomes" id="UP000002357"/>
    </source>
</evidence>
<dbReference type="Gene3D" id="1.20.990.10">
    <property type="entry name" value="NADPH-cytochrome p450 Reductase, Chain A, domain 3"/>
    <property type="match status" value="1"/>
</dbReference>
<reference evidence="17 18" key="1">
    <citation type="journal article" date="2010" name="Genome Biol. Evol.">
        <title>The sequence of a 1.8-mb bacterial linear plasmid reveals a rich evolutionary reservoir of secondary metabolic pathways.</title>
        <authorList>
            <person name="Medema M.H."/>
            <person name="Trefzer A."/>
            <person name="Kovalchuk A."/>
            <person name="van den Berg M."/>
            <person name="Mueller U."/>
            <person name="Heijne W."/>
            <person name="Wu L."/>
            <person name="Alam M.T."/>
            <person name="Ronning C.M."/>
            <person name="Nierman W.C."/>
            <person name="Bovenberg R.A.L."/>
            <person name="Breitling R."/>
            <person name="Takano E."/>
        </authorList>
    </citation>
    <scope>NUCLEOTIDE SEQUENCE [LARGE SCALE GENOMIC DNA]</scope>
    <source>
        <strain evidence="18">ATCC 27064 / DSM 738 / JCM 4710 / NBRC 13307 / NCIMB 12785 / NRRL 3585 / VKM Ac-602</strain>
    </source>
</reference>
<dbReference type="InterPro" id="IPR017927">
    <property type="entry name" value="FAD-bd_FR_type"/>
</dbReference>
<sequence length="1102" mass="118450">MNPSTALRRSTRATGRRIGTAPGAGSVPERTRLPLFGHALSVPAGGFTEHTLREARALGPLFNLRFFDTDCWMVSGPELVAELCDETRFRKSVQPIAAVREFAGDGLFTAFGDEPNWRKAHNILMPAFSYNALRAYHPTMVTVARRVLDAWDRNAGTPVDVPEDMTRLTLDTIGLCGFGHDFECFERTTPHPFITAMVSALDHAQRKDTFIPGLDFLRRGAEARQRINIETMNRLADDIVRRRRAASDGGADSADDLLGLMLHAEDKDTGQPLDDMNIRYQMLTFLIAGHETTSGALSFALYYLLKNPSVLAAARAETDALWGTDPDPDPTYEDIGRLHYLRQVLNESLRLWPTAPAFAVEPLEDTVIGGRYPVHKGQPLTVLTPVLHRDPAWGDNPELFDPARFDPEQADSRPGHLYKPFGNGERSCIGRQFALHEATLMLGLIVHRYRLIDHADYELKIKETLTIKPDGFTLVPVRREESERRRAATVSRETAERAGAMGPSGTTGGPGATGTAVPAGLRAPGTTLTVLHGSNLGTSRTLAADLADQGARHGFRTSLAPLDDAVGALAPGQPVLIVASSYNGRPTDDACRFVEWLESGAAPADVPYAVLGIGDRNWAATYQRVPTLIDEQLTAAGSTPLVERAAVDVSADVATEVERWSGRVWGALLDRYGVPVDPAEAADAERPAVPTGPRHTVTDTDAAPGLPVPDGLVPLTVVETGELADLDHPLGRSKRFLRLDLAHGMEYRTADHLLVRPANPAALVDRTAAVLGLDPERTVVLGAAPGATGRGPSLPTGEPMTVRTLLTHLVELGRPATARQARALAAHAPCPPERATLERHADGPTDGPTAATATVTDLLERNASCRPGLADLLDILVPMNLRYYSVSSSPALAPGSADLMVAAAPVPHRSGEGTFLGTGAAYMADLAPGDTVHGRISPCRDAFRLPDDPSVPAILVSAGTGLAPFRAEIADRAALPAGTDPAPLVSYFGCDHPDVDYLHRAELEAAEATGAVSLRPAFSRSPVDGARYVQHRIAADSAELWDLLRSGAHIRVCGDGRRMAPAVRDAFRAIHREHTGGDEESADAWLSALMAEDRYVEDVWAG</sequence>
<feature type="region of interest" description="Disordered" evidence="14">
    <location>
        <begin position="679"/>
        <end position="708"/>
    </location>
</feature>
<evidence type="ECO:0000256" key="7">
    <source>
        <dbReference type="ARBA" id="ARBA00022827"/>
    </source>
</evidence>
<feature type="region of interest" description="Disordered" evidence="14">
    <location>
        <begin position="1"/>
        <end position="30"/>
    </location>
</feature>
<dbReference type="InterPro" id="IPR001128">
    <property type="entry name" value="Cyt_P450"/>
</dbReference>
<evidence type="ECO:0000256" key="8">
    <source>
        <dbReference type="ARBA" id="ARBA00022857"/>
    </source>
</evidence>
<dbReference type="GO" id="GO:0070330">
    <property type="term" value="F:aromatase activity"/>
    <property type="evidence" value="ECO:0007669"/>
    <property type="project" value="UniProtKB-UniRule"/>
</dbReference>
<evidence type="ECO:0000256" key="13">
    <source>
        <dbReference type="PIRSR" id="PIRSR000209-1"/>
    </source>
</evidence>
<dbReference type="Gene3D" id="1.10.630.10">
    <property type="entry name" value="Cytochrome P450"/>
    <property type="match status" value="1"/>
</dbReference>
<dbReference type="InterPro" id="IPR017938">
    <property type="entry name" value="Riboflavin_synthase-like_b-brl"/>
</dbReference>
<evidence type="ECO:0000256" key="1">
    <source>
        <dbReference type="ARBA" id="ARBA00010018"/>
    </source>
</evidence>
<evidence type="ECO:0000259" key="15">
    <source>
        <dbReference type="PROSITE" id="PS50902"/>
    </source>
</evidence>
<dbReference type="FunFam" id="1.10.630.10:FF:000040">
    <property type="entry name" value="Bifunctional cytochrome P450/NADPH--P450 reductase"/>
    <property type="match status" value="1"/>
</dbReference>
<protein>
    <recommendedName>
        <fullName evidence="12">Bifunctional cytochrome P450/NADPH--P450 reductase</fullName>
    </recommendedName>
    <domain>
        <recommendedName>
            <fullName evidence="12">Cytochrome P450</fullName>
            <ecNumber evidence="12">1.14.14.1</ecNumber>
        </recommendedName>
    </domain>
    <domain>
        <recommendedName>
            <fullName evidence="12">NADPH--cytochrome P450 reductase</fullName>
            <ecNumber evidence="12">1.6.2.4</ecNumber>
        </recommendedName>
    </domain>
</protein>
<feature type="domain" description="FAD-binding FR-type" evidence="16">
    <location>
        <begin position="710"/>
        <end position="946"/>
    </location>
</feature>
<keyword evidence="5 12" id="KW-0288">FMN</keyword>
<name>E2PUP3_STRCL</name>
<dbReference type="SUPFAM" id="SSF63380">
    <property type="entry name" value="Riboflavin synthase domain-like"/>
    <property type="match status" value="1"/>
</dbReference>
<feature type="binding site" description="axial binding residue" evidence="13">
    <location>
        <position position="428"/>
    </location>
    <ligand>
        <name>heme</name>
        <dbReference type="ChEBI" id="CHEBI:30413"/>
    </ligand>
    <ligandPart>
        <name>Fe</name>
        <dbReference type="ChEBI" id="CHEBI:18248"/>
    </ligandPart>
</feature>
<dbReference type="InterPro" id="IPR039261">
    <property type="entry name" value="FNR_nucleotide-bd"/>
</dbReference>
<dbReference type="GeneID" id="93730700"/>
<evidence type="ECO:0000256" key="14">
    <source>
        <dbReference type="SAM" id="MobiDB-lite"/>
    </source>
</evidence>
<dbReference type="PROSITE" id="PS51384">
    <property type="entry name" value="FAD_FR"/>
    <property type="match status" value="1"/>
</dbReference>
<dbReference type="eggNOG" id="COG2124">
    <property type="taxonomic scope" value="Bacteria"/>
</dbReference>
<dbReference type="InterPro" id="IPR003097">
    <property type="entry name" value="CysJ-like_FAD-binding"/>
</dbReference>
<dbReference type="SUPFAM" id="SSF52218">
    <property type="entry name" value="Flavoproteins"/>
    <property type="match status" value="1"/>
</dbReference>
<feature type="region of interest" description="Disordered" evidence="14">
    <location>
        <begin position="479"/>
        <end position="513"/>
    </location>
</feature>
<proteinExistence type="inferred from homology"/>
<dbReference type="KEGG" id="sclf:BB341_14770"/>
<dbReference type="eggNOG" id="COG0369">
    <property type="taxonomic scope" value="Bacteria"/>
</dbReference>
<dbReference type="PROSITE" id="PS50902">
    <property type="entry name" value="FLAVODOXIN_LIKE"/>
    <property type="match status" value="1"/>
</dbReference>
<dbReference type="InterPro" id="IPR023206">
    <property type="entry name" value="Bifunctional_P450_P450_red"/>
</dbReference>
<dbReference type="Gene3D" id="3.40.50.360">
    <property type="match status" value="1"/>
</dbReference>
<dbReference type="InterPro" id="IPR029039">
    <property type="entry name" value="Flavoprotein-like_sf"/>
</dbReference>
<evidence type="ECO:0000256" key="5">
    <source>
        <dbReference type="ARBA" id="ARBA00022643"/>
    </source>
</evidence>
<keyword evidence="3 12" id="KW-0349">Heme</keyword>
<dbReference type="Pfam" id="PF00175">
    <property type="entry name" value="NAD_binding_1"/>
    <property type="match status" value="1"/>
</dbReference>
<evidence type="ECO:0000256" key="10">
    <source>
        <dbReference type="ARBA" id="ARBA00023004"/>
    </source>
</evidence>
<comment type="cofactor">
    <cofactor evidence="12 13">
        <name>heme</name>
        <dbReference type="ChEBI" id="CHEBI:30413"/>
    </cofactor>
</comment>
<comment type="catalytic activity">
    <reaction evidence="12">
        <text>2 oxidized [cytochrome P450] + NADPH = 2 reduced [cytochrome P450] + NADP(+) + H(+)</text>
        <dbReference type="Rhea" id="RHEA:24040"/>
        <dbReference type="Rhea" id="RHEA-COMP:14627"/>
        <dbReference type="Rhea" id="RHEA-COMP:14628"/>
        <dbReference type="ChEBI" id="CHEBI:15378"/>
        <dbReference type="ChEBI" id="CHEBI:55376"/>
        <dbReference type="ChEBI" id="CHEBI:57783"/>
        <dbReference type="ChEBI" id="CHEBI:58349"/>
        <dbReference type="ChEBI" id="CHEBI:60344"/>
        <dbReference type="EC" id="1.6.2.4"/>
    </reaction>
</comment>
<evidence type="ECO:0000256" key="3">
    <source>
        <dbReference type="ARBA" id="ARBA00022617"/>
    </source>
</evidence>
<dbReference type="PROSITE" id="PS00086">
    <property type="entry name" value="CYTOCHROME_P450"/>
    <property type="match status" value="1"/>
</dbReference>
<keyword evidence="8 12" id="KW-0521">NADP</keyword>
<dbReference type="PRINTS" id="PR00463">
    <property type="entry name" value="EP450I"/>
</dbReference>
<dbReference type="Proteomes" id="UP000002357">
    <property type="component" value="Chromosome"/>
</dbReference>
<organism evidence="17 18">
    <name type="scientific">Streptomyces clavuligerus</name>
    <dbReference type="NCBI Taxonomy" id="1901"/>
    <lineage>
        <taxon>Bacteria</taxon>
        <taxon>Bacillati</taxon>
        <taxon>Actinomycetota</taxon>
        <taxon>Actinomycetes</taxon>
        <taxon>Kitasatosporales</taxon>
        <taxon>Streptomycetaceae</taxon>
        <taxon>Streptomyces</taxon>
    </lineage>
</organism>
<evidence type="ECO:0000313" key="17">
    <source>
        <dbReference type="EMBL" id="EFG07822.1"/>
    </source>
</evidence>
<dbReference type="OrthoDB" id="4746309at2"/>
<dbReference type="InterPro" id="IPR023173">
    <property type="entry name" value="NADPH_Cyt_P450_Rdtase_alpha"/>
</dbReference>
<evidence type="ECO:0000256" key="6">
    <source>
        <dbReference type="ARBA" id="ARBA00022723"/>
    </source>
</evidence>
<keyword evidence="10 12" id="KW-0408">Iron</keyword>
<dbReference type="InterPro" id="IPR008254">
    <property type="entry name" value="Flavodoxin/NO_synth"/>
</dbReference>
<dbReference type="SUPFAM" id="SSF52343">
    <property type="entry name" value="Ferredoxin reductase-like, C-terminal NADP-linked domain"/>
    <property type="match status" value="1"/>
</dbReference>
<dbReference type="STRING" id="1901.BB341_14770"/>
<dbReference type="GO" id="GO:0003958">
    <property type="term" value="F:NADPH-hemoprotein reductase activity"/>
    <property type="evidence" value="ECO:0007669"/>
    <property type="project" value="UniProtKB-UniRule"/>
</dbReference>
<dbReference type="CDD" id="cd11068">
    <property type="entry name" value="CYP120A1"/>
    <property type="match status" value="1"/>
</dbReference>
<keyword evidence="11 12" id="KW-0503">Monooxygenase</keyword>
<feature type="domain" description="Flavodoxin-like" evidence="15">
    <location>
        <begin position="528"/>
        <end position="665"/>
    </location>
</feature>
<evidence type="ECO:0000259" key="16">
    <source>
        <dbReference type="PROSITE" id="PS51384"/>
    </source>
</evidence>
<dbReference type="GO" id="GO:0020037">
    <property type="term" value="F:heme binding"/>
    <property type="evidence" value="ECO:0007669"/>
    <property type="project" value="UniProtKB-UniRule"/>
</dbReference>
<comment type="similarity">
    <text evidence="1 12">In the N-terminal section; belongs to the cytochrome P450 family.</text>
</comment>
<dbReference type="EC" id="1.6.2.4" evidence="12"/>
<accession>E2PUP3</accession>
<keyword evidence="12" id="KW-0249">Electron transport</keyword>
<dbReference type="GO" id="GO:0005829">
    <property type="term" value="C:cytosol"/>
    <property type="evidence" value="ECO:0007669"/>
    <property type="project" value="TreeGrafter"/>
</dbReference>
<keyword evidence="9 12" id="KW-0560">Oxidoreductase</keyword>
<evidence type="ECO:0000256" key="11">
    <source>
        <dbReference type="ARBA" id="ARBA00023033"/>
    </source>
</evidence>
<dbReference type="PRINTS" id="PR00385">
    <property type="entry name" value="P450"/>
</dbReference>
<dbReference type="Pfam" id="PF00258">
    <property type="entry name" value="Flavodoxin_1"/>
    <property type="match status" value="1"/>
</dbReference>